<proteinExistence type="predicted"/>
<dbReference type="AlphaFoldDB" id="A0AAV7S9A9"/>
<comment type="caution">
    <text evidence="1">The sequence shown here is derived from an EMBL/GenBank/DDBJ whole genome shotgun (WGS) entry which is preliminary data.</text>
</comment>
<name>A0AAV7S9A9_PLEWA</name>
<protein>
    <submittedName>
        <fullName evidence="1">Uncharacterized protein</fullName>
    </submittedName>
</protein>
<reference evidence="1" key="1">
    <citation type="journal article" date="2022" name="bioRxiv">
        <title>Sequencing and chromosome-scale assembly of the giantPleurodeles waltlgenome.</title>
        <authorList>
            <person name="Brown T."/>
            <person name="Elewa A."/>
            <person name="Iarovenko S."/>
            <person name="Subramanian E."/>
            <person name="Araus A.J."/>
            <person name="Petzold A."/>
            <person name="Susuki M."/>
            <person name="Suzuki K.-i.T."/>
            <person name="Hayashi T."/>
            <person name="Toyoda A."/>
            <person name="Oliveira C."/>
            <person name="Osipova E."/>
            <person name="Leigh N.D."/>
            <person name="Simon A."/>
            <person name="Yun M.H."/>
        </authorList>
    </citation>
    <scope>NUCLEOTIDE SEQUENCE</scope>
    <source>
        <strain evidence="1">20211129_DDA</strain>
        <tissue evidence="1">Liver</tissue>
    </source>
</reference>
<evidence type="ECO:0000313" key="2">
    <source>
        <dbReference type="Proteomes" id="UP001066276"/>
    </source>
</evidence>
<organism evidence="1 2">
    <name type="scientific">Pleurodeles waltl</name>
    <name type="common">Iberian ribbed newt</name>
    <dbReference type="NCBI Taxonomy" id="8319"/>
    <lineage>
        <taxon>Eukaryota</taxon>
        <taxon>Metazoa</taxon>
        <taxon>Chordata</taxon>
        <taxon>Craniata</taxon>
        <taxon>Vertebrata</taxon>
        <taxon>Euteleostomi</taxon>
        <taxon>Amphibia</taxon>
        <taxon>Batrachia</taxon>
        <taxon>Caudata</taxon>
        <taxon>Salamandroidea</taxon>
        <taxon>Salamandridae</taxon>
        <taxon>Pleurodelinae</taxon>
        <taxon>Pleurodeles</taxon>
    </lineage>
</organism>
<dbReference type="EMBL" id="JANPWB010000008">
    <property type="protein sequence ID" value="KAJ1160772.1"/>
    <property type="molecule type" value="Genomic_DNA"/>
</dbReference>
<sequence length="119" mass="13200">MEGIRGVVRFVPLMRMEIARKLEMQLAVQKEMKYEAVVMFIHDCVDAVFISQGAWPAADEAARLTQSSGAAIGARQLTKIDTGKRLACKRAISDEFPPLVKAVTSELPQRPRPSVRLTC</sequence>
<gene>
    <name evidence="1" type="ORF">NDU88_001265</name>
</gene>
<dbReference type="Proteomes" id="UP001066276">
    <property type="component" value="Chromosome 4_2"/>
</dbReference>
<keyword evidence="2" id="KW-1185">Reference proteome</keyword>
<evidence type="ECO:0000313" key="1">
    <source>
        <dbReference type="EMBL" id="KAJ1160772.1"/>
    </source>
</evidence>
<accession>A0AAV7S9A9</accession>